<evidence type="ECO:0000313" key="4">
    <source>
        <dbReference type="Proteomes" id="UP000548476"/>
    </source>
</evidence>
<evidence type="ECO:0000256" key="1">
    <source>
        <dbReference type="SAM" id="SignalP"/>
    </source>
</evidence>
<sequence length="359" mass="36166">MGTTTRATMAAVLFTAVLVTAPAHAAAVALADGLTLTEHRLDGPVVVSVITADLATPGLETVYLNPGTVSATAPLSEQARLAGAVAAVNGDFFDLGHTDAPHGIGVTGGGFLHGRAKGWNDTAVVGADRRGRVETLRMSATATLPTGPVQVGNLNSGNVADGGVGAYTPAWGEADLGETVKGADEVSAVRVGAGLVTETADTPDGWRPGTDTVLIGREAGAVALAGLKVGDPVTLDVPAPDAYTAISGNEVLRRDGETVAPDGYSPNPRTAVGFSADGSRMWLVTVDGRSDDSVGMTYVELAGFLAGLGAADVLSLDGGGSSTMVARLPGADGLSVRNHPSMGYERDVPNGIGFRITDI</sequence>
<keyword evidence="4" id="KW-1185">Reference proteome</keyword>
<dbReference type="PANTHER" id="PTHR40446">
    <property type="entry name" value="N-ACETYLGLUCOSAMINE-1-PHOSPHODIESTER ALPHA-N-ACETYLGLUCOSAMINIDASE"/>
    <property type="match status" value="1"/>
</dbReference>
<dbReference type="PANTHER" id="PTHR40446:SF2">
    <property type="entry name" value="N-ACETYLGLUCOSAMINE-1-PHOSPHODIESTER ALPHA-N-ACETYLGLUCOSAMINIDASE"/>
    <property type="match status" value="1"/>
</dbReference>
<dbReference type="EMBL" id="JACHGT010000024">
    <property type="protein sequence ID" value="MBB6039693.1"/>
    <property type="molecule type" value="Genomic_DNA"/>
</dbReference>
<comment type="caution">
    <text evidence="3">The sequence shown here is derived from an EMBL/GenBank/DDBJ whole genome shotgun (WGS) entry which is preliminary data.</text>
</comment>
<dbReference type="RefSeq" id="WP_184792773.1">
    <property type="nucleotide sequence ID" value="NZ_BONT01000028.1"/>
</dbReference>
<feature type="signal peptide" evidence="1">
    <location>
        <begin position="1"/>
        <end position="25"/>
    </location>
</feature>
<evidence type="ECO:0000259" key="2">
    <source>
        <dbReference type="Pfam" id="PF09992"/>
    </source>
</evidence>
<feature type="domain" description="Phosphodiester glycosidase" evidence="2">
    <location>
        <begin position="215"/>
        <end position="354"/>
    </location>
</feature>
<dbReference type="InterPro" id="IPR018711">
    <property type="entry name" value="NAGPA"/>
</dbReference>
<gene>
    <name evidence="3" type="ORF">HNR73_007590</name>
</gene>
<evidence type="ECO:0000313" key="3">
    <source>
        <dbReference type="EMBL" id="MBB6039693.1"/>
    </source>
</evidence>
<organism evidence="3 4">
    <name type="scientific">Phytomonospora endophytica</name>
    <dbReference type="NCBI Taxonomy" id="714109"/>
    <lineage>
        <taxon>Bacteria</taxon>
        <taxon>Bacillati</taxon>
        <taxon>Actinomycetota</taxon>
        <taxon>Actinomycetes</taxon>
        <taxon>Micromonosporales</taxon>
        <taxon>Micromonosporaceae</taxon>
        <taxon>Phytomonospora</taxon>
    </lineage>
</organism>
<dbReference type="Pfam" id="PF09992">
    <property type="entry name" value="NAGPA"/>
    <property type="match status" value="1"/>
</dbReference>
<keyword evidence="1" id="KW-0732">Signal</keyword>
<feature type="chain" id="PRO_5032509104" description="Phosphodiester glycosidase domain-containing protein" evidence="1">
    <location>
        <begin position="26"/>
        <end position="359"/>
    </location>
</feature>
<dbReference type="AlphaFoldDB" id="A0A841FY83"/>
<dbReference type="Proteomes" id="UP000548476">
    <property type="component" value="Unassembled WGS sequence"/>
</dbReference>
<accession>A0A841FY83</accession>
<protein>
    <recommendedName>
        <fullName evidence="2">Phosphodiester glycosidase domain-containing protein</fullName>
    </recommendedName>
</protein>
<proteinExistence type="predicted"/>
<reference evidence="3 4" key="1">
    <citation type="submission" date="2020-08" db="EMBL/GenBank/DDBJ databases">
        <title>Genomic Encyclopedia of Type Strains, Phase IV (KMG-IV): sequencing the most valuable type-strain genomes for metagenomic binning, comparative biology and taxonomic classification.</title>
        <authorList>
            <person name="Goeker M."/>
        </authorList>
    </citation>
    <scope>NUCLEOTIDE SEQUENCE [LARGE SCALE GENOMIC DNA]</scope>
    <source>
        <strain evidence="3 4">YIM 65646</strain>
    </source>
</reference>
<name>A0A841FY83_9ACTN</name>